<comment type="caution">
    <text evidence="1">The sequence shown here is derived from an EMBL/GenBank/DDBJ whole genome shotgun (WGS) entry which is preliminary data.</text>
</comment>
<evidence type="ECO:0000313" key="2">
    <source>
        <dbReference type="Proteomes" id="UP001500831"/>
    </source>
</evidence>
<gene>
    <name evidence="1" type="ORF">GCM10010517_68240</name>
</gene>
<name>A0ABP6IPW5_9ACTN</name>
<keyword evidence="2" id="KW-1185">Reference proteome</keyword>
<reference evidence="2" key="1">
    <citation type="journal article" date="2019" name="Int. J. Syst. Evol. Microbiol.">
        <title>The Global Catalogue of Microorganisms (GCM) 10K type strain sequencing project: providing services to taxonomists for standard genome sequencing and annotation.</title>
        <authorList>
            <consortium name="The Broad Institute Genomics Platform"/>
            <consortium name="The Broad Institute Genome Sequencing Center for Infectious Disease"/>
            <person name="Wu L."/>
            <person name="Ma J."/>
        </authorList>
    </citation>
    <scope>NUCLEOTIDE SEQUENCE [LARGE SCALE GENOMIC DNA]</scope>
    <source>
        <strain evidence="2">JCM 6242</strain>
    </source>
</reference>
<accession>A0ABP6IPW5</accession>
<proteinExistence type="predicted"/>
<evidence type="ECO:0000313" key="1">
    <source>
        <dbReference type="EMBL" id="GAA2902334.1"/>
    </source>
</evidence>
<protein>
    <submittedName>
        <fullName evidence="1">Uncharacterized protein</fullName>
    </submittedName>
</protein>
<dbReference type="Proteomes" id="UP001500831">
    <property type="component" value="Unassembled WGS sequence"/>
</dbReference>
<organism evidence="1 2">
    <name type="scientific">Streptosporangium fragile</name>
    <dbReference type="NCBI Taxonomy" id="46186"/>
    <lineage>
        <taxon>Bacteria</taxon>
        <taxon>Bacillati</taxon>
        <taxon>Actinomycetota</taxon>
        <taxon>Actinomycetes</taxon>
        <taxon>Streptosporangiales</taxon>
        <taxon>Streptosporangiaceae</taxon>
        <taxon>Streptosporangium</taxon>
    </lineage>
</organism>
<dbReference type="EMBL" id="BAAAVI010000073">
    <property type="protein sequence ID" value="GAA2902334.1"/>
    <property type="molecule type" value="Genomic_DNA"/>
</dbReference>
<sequence length="69" mass="7823">MMRTPNVPELAARLDDRFRPLSRGSRTAEAARRTLRAVVEWSRDLLSEAGQVTVRRLTVFSGAVNDCHR</sequence>